<dbReference type="PROSITE" id="PS00878">
    <property type="entry name" value="ODR_DC_2_1"/>
    <property type="match status" value="1"/>
</dbReference>
<evidence type="ECO:0000313" key="10">
    <source>
        <dbReference type="EMBL" id="ESK36256.1"/>
    </source>
</evidence>
<dbReference type="Proteomes" id="UP000023785">
    <property type="component" value="Unassembled WGS sequence"/>
</dbReference>
<comment type="function">
    <text evidence="5">Specifically catalyzes the decarboxylation of meso-diaminopimelate (meso-DAP) to L-lysine.</text>
</comment>
<dbReference type="HAMAP" id="MF_02120">
    <property type="entry name" value="LysA"/>
    <property type="match status" value="1"/>
</dbReference>
<comment type="subunit">
    <text evidence="5">Homodimer.</text>
</comment>
<feature type="modified residue" description="N6-(pyridoxal phosphate)lysine" evidence="5 7">
    <location>
        <position position="47"/>
    </location>
</feature>
<dbReference type="eggNOG" id="COG0019">
    <property type="taxonomic scope" value="Bacteria"/>
</dbReference>
<sequence>MLNQELKNTIQEIKHNFGTPFWLYDESKILKRIQSLKKFDVIRYAQKANSNIHILKIMLKNEICVDSVSLGEIERANLAGFSNREGRASSIVYTSDIIDDETIRRVIELNIPINVGSPQMLEQIGRVKEGHRVWLRINPGFGHGHSNKTNTGGINSKHGNWHESLNECYELIKKYKLNLVGLHMHIGSGADYNHLSKVCDAMVKHAKECPFPIQAISAGGGIPVPYTDNEKEIDIEKYFSLWDKARKEIESFYKKRIILEIEPGSLLVSDSGYLVTEIRALKNMGSNNFVITNSGFNDLMRPAMYGSSHRISLIKKNDTKEETIIQPSIIAGSLCESGDVFTQDSSGIPQKINIPEPQIEDLIVIHNCGAYGASMSSNYNSKPLSPEFLLRESKYQIIRKKQSFSQLFQLELD</sequence>
<feature type="binding site" evidence="5">
    <location>
        <position position="301"/>
    </location>
    <ligand>
        <name>substrate</name>
    </ligand>
</feature>
<keyword evidence="11" id="KW-1185">Reference proteome</keyword>
<feature type="binding site" evidence="5">
    <location>
        <position position="221"/>
    </location>
    <ligand>
        <name>pyridoxal 5'-phosphate</name>
        <dbReference type="ChEBI" id="CHEBI:597326"/>
    </ligand>
</feature>
<feature type="binding site" evidence="5">
    <location>
        <position position="336"/>
    </location>
    <ligand>
        <name>substrate</name>
    </ligand>
</feature>
<evidence type="ECO:0000256" key="2">
    <source>
        <dbReference type="ARBA" id="ARBA00022793"/>
    </source>
</evidence>
<comment type="caution">
    <text evidence="5">Lacks conserved residue(s) required for the propagation of feature annotation.</text>
</comment>
<dbReference type="InterPro" id="IPR000183">
    <property type="entry name" value="Orn/DAP/Arg_de-COase"/>
</dbReference>
<dbReference type="PANTHER" id="PTHR43727:SF2">
    <property type="entry name" value="GROUP IV DECARBOXYLASE"/>
    <property type="match status" value="1"/>
</dbReference>
<keyword evidence="5" id="KW-0028">Amino-acid biosynthesis</keyword>
<protein>
    <recommendedName>
        <fullName evidence="5 6">Diaminopimelate decarboxylase</fullName>
        <shortName evidence="5">DAP decarboxylase</shortName>
        <shortName evidence="5">DAPDC</shortName>
        <ecNumber evidence="5 6">4.1.1.20</ecNumber>
    </recommendedName>
</protein>
<evidence type="ECO:0000259" key="9">
    <source>
        <dbReference type="Pfam" id="PF02784"/>
    </source>
</evidence>
<reference evidence="10 11" key="1">
    <citation type="submission" date="2013-10" db="EMBL/GenBank/DDBJ databases">
        <title>The Genome Sequence of Acinetobacter nectaris CIP 110549.</title>
        <authorList>
            <consortium name="The Broad Institute Genomics Platform"/>
            <consortium name="The Broad Institute Genome Sequencing Center for Infectious Disease"/>
            <person name="Cerqueira G."/>
            <person name="Feldgarden M."/>
            <person name="Courvalin P."/>
            <person name="Grillot-Courvalin C."/>
            <person name="Clermont D."/>
            <person name="Rocha E."/>
            <person name="Yoon E.-J."/>
            <person name="Nemec A."/>
            <person name="Young S.K."/>
            <person name="Zeng Q."/>
            <person name="Gargeya S."/>
            <person name="Fitzgerald M."/>
            <person name="Abouelleil A."/>
            <person name="Alvarado L."/>
            <person name="Berlin A.M."/>
            <person name="Chapman S.B."/>
            <person name="Gainer-Dewar J."/>
            <person name="Goldberg J."/>
            <person name="Gnerre S."/>
            <person name="Griggs A."/>
            <person name="Gujja S."/>
            <person name="Hansen M."/>
            <person name="Howarth C."/>
            <person name="Imamovic A."/>
            <person name="Ireland A."/>
            <person name="Larimer J."/>
            <person name="McCowan C."/>
            <person name="Murphy C."/>
            <person name="Pearson M."/>
            <person name="Poon T.W."/>
            <person name="Priest M."/>
            <person name="Roberts A."/>
            <person name="Saif S."/>
            <person name="Shea T."/>
            <person name="Sykes S."/>
            <person name="Wortman J."/>
            <person name="Nusbaum C."/>
            <person name="Birren B."/>
        </authorList>
    </citation>
    <scope>NUCLEOTIDE SEQUENCE [LARGE SCALE GENOMIC DNA]</scope>
    <source>
        <strain evidence="10 11">CIP 110549</strain>
    </source>
</reference>
<evidence type="ECO:0000256" key="6">
    <source>
        <dbReference type="NCBIfam" id="TIGR01048"/>
    </source>
</evidence>
<organism evidence="10 11">
    <name type="scientific">Acinetobacter nectaris CIP 110549</name>
    <dbReference type="NCBI Taxonomy" id="1392540"/>
    <lineage>
        <taxon>Bacteria</taxon>
        <taxon>Pseudomonadati</taxon>
        <taxon>Pseudomonadota</taxon>
        <taxon>Gammaproteobacteria</taxon>
        <taxon>Moraxellales</taxon>
        <taxon>Moraxellaceae</taxon>
        <taxon>Acinetobacter</taxon>
    </lineage>
</organism>
<keyword evidence="3 5" id="KW-0663">Pyridoxal phosphate</keyword>
<dbReference type="GO" id="GO:0008836">
    <property type="term" value="F:diaminopimelate decarboxylase activity"/>
    <property type="evidence" value="ECO:0007669"/>
    <property type="project" value="UniProtKB-UniRule"/>
</dbReference>
<feature type="binding site" evidence="5">
    <location>
        <position position="371"/>
    </location>
    <ligand>
        <name>substrate</name>
    </ligand>
</feature>
<dbReference type="SUPFAM" id="SSF50621">
    <property type="entry name" value="Alanine racemase C-terminal domain-like"/>
    <property type="match status" value="1"/>
</dbReference>
<evidence type="ECO:0000256" key="4">
    <source>
        <dbReference type="ARBA" id="ARBA00023239"/>
    </source>
</evidence>
<dbReference type="GO" id="GO:0009089">
    <property type="term" value="P:lysine biosynthetic process via diaminopimelate"/>
    <property type="evidence" value="ECO:0007669"/>
    <property type="project" value="UniProtKB-UniRule"/>
</dbReference>
<proteinExistence type="inferred from homology"/>
<keyword evidence="5 8" id="KW-0457">Lysine biosynthesis</keyword>
<dbReference type="EMBL" id="AYER01000016">
    <property type="protein sequence ID" value="ESK36256.1"/>
    <property type="molecule type" value="Genomic_DNA"/>
</dbReference>
<dbReference type="UniPathway" id="UPA00034">
    <property type="reaction ID" value="UER00027"/>
</dbReference>
<dbReference type="Gene3D" id="2.40.37.10">
    <property type="entry name" value="Lyase, Ornithine Decarboxylase, Chain A, domain 1"/>
    <property type="match status" value="1"/>
</dbReference>
<comment type="similarity">
    <text evidence="5">Belongs to the Orn/Lys/Arg decarboxylase class-II family. LysA subfamily.</text>
</comment>
<dbReference type="PATRIC" id="fig|1392540.3.peg.2464"/>
<comment type="pathway">
    <text evidence="5 8">Amino-acid biosynthesis; L-lysine biosynthesis via DAP pathway; L-lysine from DL-2,6-diaminopimelate: step 1/1.</text>
</comment>
<dbReference type="PRINTS" id="PR01181">
    <property type="entry name" value="DAPDCRBXLASE"/>
</dbReference>
<dbReference type="GO" id="GO:0030170">
    <property type="term" value="F:pyridoxal phosphate binding"/>
    <property type="evidence" value="ECO:0007669"/>
    <property type="project" value="UniProtKB-UniRule"/>
</dbReference>
<name>V2TEL8_9GAMM</name>
<evidence type="ECO:0000256" key="5">
    <source>
        <dbReference type="HAMAP-Rule" id="MF_02120"/>
    </source>
</evidence>
<evidence type="ECO:0000256" key="7">
    <source>
        <dbReference type="PIRSR" id="PIRSR600183-50"/>
    </source>
</evidence>
<dbReference type="RefSeq" id="WP_023272849.1">
    <property type="nucleotide sequence ID" value="NZ_KI530714.1"/>
</dbReference>
<dbReference type="Gene3D" id="3.20.20.10">
    <property type="entry name" value="Alanine racemase"/>
    <property type="match status" value="1"/>
</dbReference>
<dbReference type="InterPro" id="IPR002986">
    <property type="entry name" value="DAP_deCOOHase_LysA"/>
</dbReference>
<dbReference type="NCBIfam" id="TIGR01048">
    <property type="entry name" value="lysA"/>
    <property type="match status" value="1"/>
</dbReference>
<feature type="binding site" evidence="5">
    <location>
        <position position="305"/>
    </location>
    <ligand>
        <name>substrate</name>
    </ligand>
</feature>
<feature type="domain" description="Orn/DAP/Arg decarboxylase 2 N-terminal" evidence="9">
    <location>
        <begin position="38"/>
        <end position="268"/>
    </location>
</feature>
<dbReference type="InterPro" id="IPR009006">
    <property type="entry name" value="Ala_racemase/Decarboxylase_C"/>
</dbReference>
<keyword evidence="4 5" id="KW-0456">Lyase</keyword>
<dbReference type="InterPro" id="IPR029066">
    <property type="entry name" value="PLP-binding_barrel"/>
</dbReference>
<evidence type="ECO:0000256" key="1">
    <source>
        <dbReference type="ARBA" id="ARBA00001933"/>
    </source>
</evidence>
<dbReference type="SUPFAM" id="SSF51419">
    <property type="entry name" value="PLP-binding barrel"/>
    <property type="match status" value="1"/>
</dbReference>
<dbReference type="EC" id="4.1.1.20" evidence="5 6"/>
<comment type="catalytic activity">
    <reaction evidence="5 8">
        <text>meso-2,6-diaminopimelate + H(+) = L-lysine + CO2</text>
        <dbReference type="Rhea" id="RHEA:15101"/>
        <dbReference type="ChEBI" id="CHEBI:15378"/>
        <dbReference type="ChEBI" id="CHEBI:16526"/>
        <dbReference type="ChEBI" id="CHEBI:32551"/>
        <dbReference type="ChEBI" id="CHEBI:57791"/>
        <dbReference type="EC" id="4.1.1.20"/>
    </reaction>
</comment>
<evidence type="ECO:0000256" key="3">
    <source>
        <dbReference type="ARBA" id="ARBA00022898"/>
    </source>
</evidence>
<comment type="caution">
    <text evidence="10">The sequence shown here is derived from an EMBL/GenBank/DDBJ whole genome shotgun (WGS) entry which is preliminary data.</text>
</comment>
<dbReference type="AlphaFoldDB" id="V2TEL8"/>
<evidence type="ECO:0000313" key="11">
    <source>
        <dbReference type="Proteomes" id="UP000023785"/>
    </source>
</evidence>
<comment type="cofactor">
    <cofactor evidence="1 5 7 8">
        <name>pyridoxal 5'-phosphate</name>
        <dbReference type="ChEBI" id="CHEBI:597326"/>
    </cofactor>
</comment>
<accession>V2TEL8</accession>
<evidence type="ECO:0000256" key="8">
    <source>
        <dbReference type="RuleBase" id="RU003738"/>
    </source>
</evidence>
<dbReference type="InterPro" id="IPR022644">
    <property type="entry name" value="De-COase2_N"/>
</dbReference>
<dbReference type="HOGENOM" id="CLU_026444_0_2_6"/>
<dbReference type="InterPro" id="IPR022653">
    <property type="entry name" value="De-COase2_pyr-phos_BS"/>
</dbReference>
<feature type="binding site" evidence="5">
    <location>
        <position position="371"/>
    </location>
    <ligand>
        <name>pyridoxal 5'-phosphate</name>
        <dbReference type="ChEBI" id="CHEBI:597326"/>
    </ligand>
</feature>
<dbReference type="Pfam" id="PF02784">
    <property type="entry name" value="Orn_Arg_deC_N"/>
    <property type="match status" value="1"/>
</dbReference>
<keyword evidence="2 5" id="KW-0210">Decarboxylase</keyword>
<feature type="active site" description="Proton donor" evidence="7">
    <location>
        <position position="335"/>
    </location>
</feature>
<dbReference type="PROSITE" id="PS00879">
    <property type="entry name" value="ODR_DC_2_2"/>
    <property type="match status" value="1"/>
</dbReference>
<dbReference type="PRINTS" id="PR01179">
    <property type="entry name" value="ODADCRBXLASE"/>
</dbReference>
<dbReference type="InterPro" id="IPR022657">
    <property type="entry name" value="De-COase2_CS"/>
</dbReference>
<dbReference type="STRING" id="1392540.P256_02563"/>
<dbReference type="CDD" id="cd06828">
    <property type="entry name" value="PLPDE_III_DapDC"/>
    <property type="match status" value="1"/>
</dbReference>
<dbReference type="PANTHER" id="PTHR43727">
    <property type="entry name" value="DIAMINOPIMELATE DECARBOXYLASE"/>
    <property type="match status" value="1"/>
</dbReference>
<gene>
    <name evidence="5" type="primary">lysA</name>
    <name evidence="10" type="ORF">P256_02563</name>
</gene>